<organism evidence="2 3">
    <name type="scientific">Brachybacterium huguangmaarense</name>
    <dbReference type="NCBI Taxonomy" id="1652028"/>
    <lineage>
        <taxon>Bacteria</taxon>
        <taxon>Bacillati</taxon>
        <taxon>Actinomycetota</taxon>
        <taxon>Actinomycetes</taxon>
        <taxon>Micrococcales</taxon>
        <taxon>Dermabacteraceae</taxon>
        <taxon>Brachybacterium</taxon>
    </lineage>
</organism>
<reference evidence="2" key="1">
    <citation type="submission" date="2022-10" db="EMBL/GenBank/DDBJ databases">
        <title>Whole-Genome Sequencing of Brachybacterium huguangmaarense BRM-3, Isolated from Betula schmidtii.</title>
        <authorList>
            <person name="Haam D."/>
        </authorList>
    </citation>
    <scope>NUCLEOTIDE SEQUENCE</scope>
    <source>
        <strain evidence="2">BRM-3</strain>
    </source>
</reference>
<dbReference type="CDD" id="cd04869">
    <property type="entry name" value="ACT_GcvR_2"/>
    <property type="match status" value="1"/>
</dbReference>
<dbReference type="Pfam" id="PF13740">
    <property type="entry name" value="ACT_6"/>
    <property type="match status" value="1"/>
</dbReference>
<dbReference type="Proteomes" id="UP001164305">
    <property type="component" value="Chromosome"/>
</dbReference>
<dbReference type="PANTHER" id="PTHR34875">
    <property type="entry name" value="UPF0237 PROTEIN MJ1558"/>
    <property type="match status" value="1"/>
</dbReference>
<evidence type="ECO:0000313" key="2">
    <source>
        <dbReference type="EMBL" id="UYG16049.1"/>
    </source>
</evidence>
<dbReference type="PIRSF" id="PIRSF028103">
    <property type="entry name" value="GcvR"/>
    <property type="match status" value="1"/>
</dbReference>
<dbReference type="PANTHER" id="PTHR34875:SF6">
    <property type="entry name" value="UPF0237 PROTEIN MJ1558"/>
    <property type="match status" value="1"/>
</dbReference>
<dbReference type="PROSITE" id="PS51671">
    <property type="entry name" value="ACT"/>
    <property type="match status" value="1"/>
</dbReference>
<keyword evidence="3" id="KW-1185">Reference proteome</keyword>
<feature type="domain" description="ACT" evidence="1">
    <location>
        <begin position="97"/>
        <end position="176"/>
    </location>
</feature>
<dbReference type="SUPFAM" id="SSF55021">
    <property type="entry name" value="ACT-like"/>
    <property type="match status" value="2"/>
</dbReference>
<evidence type="ECO:0000259" key="1">
    <source>
        <dbReference type="PROSITE" id="PS51671"/>
    </source>
</evidence>
<sequence length="186" mass="19533">MTTLVLTAIGDDREGLVSALSGAVAEHGGNWLDSQFARLAGKFSGVVLVELDPARADDLGRAIVSLLDTVGWRVEITPVQEPMPAGVHAPSTAAPMRLHLVGQDRPGMVREVSSTLAAQHVTIDEFRSWTSAAPEGGGVLFEVDAVVRLGEGAQEGDLRDALETIAAELMVDLDLEAARVETGARG</sequence>
<dbReference type="InterPro" id="IPR045865">
    <property type="entry name" value="ACT-like_dom_sf"/>
</dbReference>
<dbReference type="EMBL" id="CP107020">
    <property type="protein sequence ID" value="UYG16049.1"/>
    <property type="molecule type" value="Genomic_DNA"/>
</dbReference>
<dbReference type="Gene3D" id="3.30.70.260">
    <property type="match status" value="2"/>
</dbReference>
<protein>
    <submittedName>
        <fullName evidence="2">Transcriptional regulator</fullName>
    </submittedName>
</protein>
<dbReference type="InterPro" id="IPR050990">
    <property type="entry name" value="UPF0237/GcvR_regulator"/>
</dbReference>
<gene>
    <name evidence="2" type="ORF">BRM3_10445</name>
</gene>
<name>A0ABY6FYN2_9MICO</name>
<dbReference type="RefSeq" id="WP_263593262.1">
    <property type="nucleotide sequence ID" value="NZ_CP107020.1"/>
</dbReference>
<dbReference type="InterPro" id="IPR016867">
    <property type="entry name" value="GcvR"/>
</dbReference>
<evidence type="ECO:0000313" key="3">
    <source>
        <dbReference type="Proteomes" id="UP001164305"/>
    </source>
</evidence>
<accession>A0ABY6FYN2</accession>
<dbReference type="InterPro" id="IPR002912">
    <property type="entry name" value="ACT_dom"/>
</dbReference>
<proteinExistence type="predicted"/>